<evidence type="ECO:0000313" key="1">
    <source>
        <dbReference type="EMBL" id="GBE88638.1"/>
    </source>
</evidence>
<name>A0A401H2K5_9APHY</name>
<dbReference type="GeneID" id="38785555"/>
<comment type="caution">
    <text evidence="1">The sequence shown here is derived from an EMBL/GenBank/DDBJ whole genome shotgun (WGS) entry which is preliminary data.</text>
</comment>
<accession>A0A401H2K5</accession>
<dbReference type="AlphaFoldDB" id="A0A401H2K5"/>
<dbReference type="RefSeq" id="XP_027619551.1">
    <property type="nucleotide sequence ID" value="XM_027763750.1"/>
</dbReference>
<evidence type="ECO:0000313" key="2">
    <source>
        <dbReference type="Proteomes" id="UP000287166"/>
    </source>
</evidence>
<proteinExistence type="predicted"/>
<keyword evidence="2" id="KW-1185">Reference proteome</keyword>
<dbReference type="InParanoid" id="A0A401H2K5"/>
<dbReference type="EMBL" id="BFAD01000014">
    <property type="protein sequence ID" value="GBE88638.1"/>
    <property type="molecule type" value="Genomic_DNA"/>
</dbReference>
<gene>
    <name evidence="1" type="ORF">SCP_1400430</name>
</gene>
<reference evidence="1 2" key="1">
    <citation type="journal article" date="2018" name="Sci. Rep.">
        <title>Genome sequence of the cauliflower mushroom Sparassis crispa (Hanabiratake) and its association with beneficial usage.</title>
        <authorList>
            <person name="Kiyama R."/>
            <person name="Furutani Y."/>
            <person name="Kawaguchi K."/>
            <person name="Nakanishi T."/>
        </authorList>
    </citation>
    <scope>NUCLEOTIDE SEQUENCE [LARGE SCALE GENOMIC DNA]</scope>
</reference>
<sequence>MAEFNFTIPNNLDTNGTPKKDVRIQDICPVDDQLVACSLPYHLQHYPPFTQKSVKAIVEILDELLPVAQHLINVESKLHSLAELVEAEEECQPSLKGPASAFLDDDRFQRMATLRGALTDKTPPSTEWADSAGLNVTFAISYVEVMLKYFESAYEAVDSSSLMIMLHSAGQQELRGMPLYPRRRKADANYSPWDHKNTEFKKFKVPGGPSEDEMMLQLSAIKSSMDEDNSDKTDEEIIADLENVHICVEVASRLASVAVDET</sequence>
<dbReference type="Proteomes" id="UP000287166">
    <property type="component" value="Unassembled WGS sequence"/>
</dbReference>
<organism evidence="1 2">
    <name type="scientific">Sparassis crispa</name>
    <dbReference type="NCBI Taxonomy" id="139825"/>
    <lineage>
        <taxon>Eukaryota</taxon>
        <taxon>Fungi</taxon>
        <taxon>Dikarya</taxon>
        <taxon>Basidiomycota</taxon>
        <taxon>Agaricomycotina</taxon>
        <taxon>Agaricomycetes</taxon>
        <taxon>Polyporales</taxon>
        <taxon>Sparassidaceae</taxon>
        <taxon>Sparassis</taxon>
    </lineage>
</organism>
<protein>
    <submittedName>
        <fullName evidence="1">Uncharacterized protein</fullName>
    </submittedName>
</protein>